<dbReference type="Pfam" id="PF03537">
    <property type="entry name" value="Glyco_hydro_114"/>
    <property type="match status" value="1"/>
</dbReference>
<keyword evidence="3" id="KW-1185">Reference proteome</keyword>
<accession>A0A1B1BN97</accession>
<protein>
    <submittedName>
        <fullName evidence="2">Secreted protein</fullName>
    </submittedName>
</protein>
<dbReference type="PANTHER" id="PTHR35273">
    <property type="entry name" value="ALPHA-1,4 POLYGALACTOSAMINIDASE, PUTATIVE (AFU_ORTHOLOGUE AFUA_3G07890)-RELATED"/>
    <property type="match status" value="1"/>
</dbReference>
<dbReference type="SUPFAM" id="SSF51445">
    <property type="entry name" value="(Trans)glycosidases"/>
    <property type="match status" value="1"/>
</dbReference>
<sequence precursor="true">MSSPLVAVRRRLWINRSASTGSARRASTGSARRTAAGRARAVLPAALLALALAGCAGAQPAASGPGQTLPPVGGGLDYQLGGAYDPPDGVSIVARDSTEAPAPGLYSICYLNGFQTQPADSERLLADSPELILTAEGGPVRDENWPDEFLFDTGTAAKRTAIAALTLPQIAGCASAGFDAVEIDNLDSYTRSAGLLTVDDNVALATLLVDGAHAEGLAIGQKNAADLADELAGTFDFAVAEECDRWEECGLYTAAYGDHVLAIEYSDDLRVDFAAACAESDRPLSMILRDRDLVTAGSDGYVYERC</sequence>
<reference evidence="2 3" key="1">
    <citation type="submission" date="2016-06" db="EMBL/GenBank/DDBJ databases">
        <title>Genome sequencing of Cryobacterium arcticum PAMC 27867.</title>
        <authorList>
            <person name="Lee J."/>
            <person name="Kim O.-S."/>
        </authorList>
    </citation>
    <scope>NUCLEOTIDE SEQUENCE [LARGE SCALE GENOMIC DNA]</scope>
    <source>
        <strain evidence="2 3">PAMC 27867</strain>
    </source>
</reference>
<dbReference type="KEGG" id="cart:PA27867_3055"/>
<dbReference type="Proteomes" id="UP000092582">
    <property type="component" value="Chromosome 1"/>
</dbReference>
<evidence type="ECO:0000313" key="2">
    <source>
        <dbReference type="EMBL" id="ANP73991.1"/>
    </source>
</evidence>
<organism evidence="2 3">
    <name type="scientific">Cryobacterium arcticum</name>
    <dbReference type="NCBI Taxonomy" id="670052"/>
    <lineage>
        <taxon>Bacteria</taxon>
        <taxon>Bacillati</taxon>
        <taxon>Actinomycetota</taxon>
        <taxon>Actinomycetes</taxon>
        <taxon>Micrococcales</taxon>
        <taxon>Microbacteriaceae</taxon>
        <taxon>Cryobacterium</taxon>
    </lineage>
</organism>
<name>A0A1B1BN97_9MICO</name>
<dbReference type="OrthoDB" id="319933at2"/>
<dbReference type="InterPro" id="IPR004352">
    <property type="entry name" value="GH114_TIM-barrel"/>
</dbReference>
<dbReference type="PATRIC" id="fig|670052.7.peg.3140"/>
<dbReference type="RefSeq" id="WP_084021219.1">
    <property type="nucleotide sequence ID" value="NZ_CP016282.1"/>
</dbReference>
<evidence type="ECO:0000259" key="1">
    <source>
        <dbReference type="Pfam" id="PF03537"/>
    </source>
</evidence>
<dbReference type="InterPro" id="IPR013785">
    <property type="entry name" value="Aldolase_TIM"/>
</dbReference>
<dbReference type="STRING" id="670052.PA27867_3055"/>
<feature type="domain" description="Glycoside-hydrolase family GH114 TIM-barrel" evidence="1">
    <location>
        <begin position="77"/>
        <end position="295"/>
    </location>
</feature>
<proteinExistence type="predicted"/>
<dbReference type="PANTHER" id="PTHR35273:SF2">
    <property type="entry name" value="ALPHA-GALACTOSIDASE"/>
    <property type="match status" value="1"/>
</dbReference>
<dbReference type="Gene3D" id="3.20.20.70">
    <property type="entry name" value="Aldolase class I"/>
    <property type="match status" value="1"/>
</dbReference>
<dbReference type="EMBL" id="CP016282">
    <property type="protein sequence ID" value="ANP73991.1"/>
    <property type="molecule type" value="Genomic_DNA"/>
</dbReference>
<evidence type="ECO:0000313" key="3">
    <source>
        <dbReference type="Proteomes" id="UP000092582"/>
    </source>
</evidence>
<gene>
    <name evidence="2" type="ORF">PA27867_3055</name>
</gene>
<dbReference type="InterPro" id="IPR017853">
    <property type="entry name" value="GH"/>
</dbReference>
<dbReference type="AlphaFoldDB" id="A0A1B1BN97"/>